<evidence type="ECO:0000313" key="2">
    <source>
        <dbReference type="Proteomes" id="UP000195062"/>
    </source>
</evidence>
<accession>A0A251XML1</accession>
<proteinExistence type="predicted"/>
<dbReference type="AlphaFoldDB" id="A0A251XML1"/>
<comment type="caution">
    <text evidence="1">The sequence shown here is derived from an EMBL/GenBank/DDBJ whole genome shotgun (WGS) entry which is preliminary data.</text>
</comment>
<protein>
    <submittedName>
        <fullName evidence="1">Uncharacterized protein</fullName>
    </submittedName>
</protein>
<organism evidence="1 2">
    <name type="scientific">Clavibacter michiganensis subsp. michiganensis</name>
    <dbReference type="NCBI Taxonomy" id="33013"/>
    <lineage>
        <taxon>Bacteria</taxon>
        <taxon>Bacillati</taxon>
        <taxon>Actinomycetota</taxon>
        <taxon>Actinomycetes</taxon>
        <taxon>Micrococcales</taxon>
        <taxon>Microbacteriaceae</taxon>
        <taxon>Clavibacter</taxon>
    </lineage>
</organism>
<gene>
    <name evidence="1" type="ORF">CMMCAS07_07225</name>
</gene>
<sequence length="35" mass="3806">MPGKELRSTTWMNPLNTLAPSIQAASSRVIGMESM</sequence>
<name>A0A251XML1_CLAMM</name>
<dbReference type="EMBL" id="MDHH01000001">
    <property type="protein sequence ID" value="OUE04722.1"/>
    <property type="molecule type" value="Genomic_DNA"/>
</dbReference>
<keyword evidence="2" id="KW-1185">Reference proteome</keyword>
<reference evidence="1 2" key="1">
    <citation type="submission" date="2016-08" db="EMBL/GenBank/DDBJ databases">
        <title>Genome sequence of Clavibacter michiganensis subsp. michiganensis strain CASJ007.</title>
        <authorList>
            <person name="Thapa S.P."/>
            <person name="Coaker G."/>
        </authorList>
    </citation>
    <scope>NUCLEOTIDE SEQUENCE [LARGE SCALE GENOMIC DNA]</scope>
    <source>
        <strain evidence="1">CASJ007</strain>
    </source>
</reference>
<evidence type="ECO:0000313" key="1">
    <source>
        <dbReference type="EMBL" id="OUE04722.1"/>
    </source>
</evidence>
<dbReference type="Proteomes" id="UP000195062">
    <property type="component" value="Unassembled WGS sequence"/>
</dbReference>